<sequence length="51" mass="5993">MALVPVAEGTRPHILHWNNIPHKTIKIMIKTLLKDHWCPIKKYHFSLTACF</sequence>
<protein>
    <submittedName>
        <fullName evidence="1">Uncharacterized protein</fullName>
    </submittedName>
</protein>
<reference evidence="1" key="2">
    <citation type="journal article" date="2015" name="Fish Shellfish Immunol.">
        <title>Early steps in the European eel (Anguilla anguilla)-Vibrio vulnificus interaction in the gills: Role of the RtxA13 toxin.</title>
        <authorList>
            <person name="Callol A."/>
            <person name="Pajuelo D."/>
            <person name="Ebbesson L."/>
            <person name="Teles M."/>
            <person name="MacKenzie S."/>
            <person name="Amaro C."/>
        </authorList>
    </citation>
    <scope>NUCLEOTIDE SEQUENCE</scope>
</reference>
<dbReference type="EMBL" id="GBXM01054708">
    <property type="protein sequence ID" value="JAH53869.1"/>
    <property type="molecule type" value="Transcribed_RNA"/>
</dbReference>
<proteinExistence type="predicted"/>
<accession>A0A0E9TJN0</accession>
<reference evidence="1" key="1">
    <citation type="submission" date="2014-11" db="EMBL/GenBank/DDBJ databases">
        <authorList>
            <person name="Amaro Gonzalez C."/>
        </authorList>
    </citation>
    <scope>NUCLEOTIDE SEQUENCE</scope>
</reference>
<organism evidence="1">
    <name type="scientific">Anguilla anguilla</name>
    <name type="common">European freshwater eel</name>
    <name type="synonym">Muraena anguilla</name>
    <dbReference type="NCBI Taxonomy" id="7936"/>
    <lineage>
        <taxon>Eukaryota</taxon>
        <taxon>Metazoa</taxon>
        <taxon>Chordata</taxon>
        <taxon>Craniata</taxon>
        <taxon>Vertebrata</taxon>
        <taxon>Euteleostomi</taxon>
        <taxon>Actinopterygii</taxon>
        <taxon>Neopterygii</taxon>
        <taxon>Teleostei</taxon>
        <taxon>Anguilliformes</taxon>
        <taxon>Anguillidae</taxon>
        <taxon>Anguilla</taxon>
    </lineage>
</organism>
<name>A0A0E9TJN0_ANGAN</name>
<dbReference type="AlphaFoldDB" id="A0A0E9TJN0"/>
<evidence type="ECO:0000313" key="1">
    <source>
        <dbReference type="EMBL" id="JAH53869.1"/>
    </source>
</evidence>